<name>A0A087MLK2_9GAMM</name>
<dbReference type="Proteomes" id="UP000029085">
    <property type="component" value="Unassembled WGS sequence"/>
</dbReference>
<keyword evidence="1" id="KW-1133">Transmembrane helix</keyword>
<comment type="caution">
    <text evidence="2">The sequence shown here is derived from an EMBL/GenBank/DDBJ whole genome shotgun (WGS) entry which is preliminary data.</text>
</comment>
<accession>A0A087MLK2</accession>
<dbReference type="OrthoDB" id="5569385at2"/>
<proteinExistence type="predicted"/>
<keyword evidence="1" id="KW-0472">Membrane</keyword>
<dbReference type="Pfam" id="PF19661">
    <property type="entry name" value="DUF6164"/>
    <property type="match status" value="1"/>
</dbReference>
<evidence type="ECO:0000313" key="3">
    <source>
        <dbReference type="Proteomes" id="UP000029085"/>
    </source>
</evidence>
<keyword evidence="3" id="KW-1185">Reference proteome</keyword>
<dbReference type="RefSeq" id="WP_034220039.1">
    <property type="nucleotide sequence ID" value="NZ_AVCJ01000001.1"/>
</dbReference>
<dbReference type="PATRIC" id="fig|1121014.3.peg.169"/>
<reference evidence="2 3" key="2">
    <citation type="journal article" date="2015" name="Stand. Genomic Sci.">
        <title>High quality draft genomic sequence of Arenimonas donghaensis DSM 18148(T).</title>
        <authorList>
            <person name="Chen F."/>
            <person name="Wang H."/>
            <person name="Cao Y."/>
            <person name="Li X."/>
            <person name="Wang G."/>
        </authorList>
    </citation>
    <scope>NUCLEOTIDE SEQUENCE [LARGE SCALE GENOMIC DNA]</scope>
    <source>
        <strain evidence="2 3">HO3-R19</strain>
    </source>
</reference>
<reference evidence="3" key="1">
    <citation type="submission" date="2013-08" db="EMBL/GenBank/DDBJ databases">
        <title>Genome sequencing of Arenimonas donghaensis.</title>
        <authorList>
            <person name="Chen F."/>
            <person name="Wang G."/>
        </authorList>
    </citation>
    <scope>NUCLEOTIDE SEQUENCE [LARGE SCALE GENOMIC DNA]</scope>
    <source>
        <strain evidence="3">HO3-R19</strain>
    </source>
</reference>
<feature type="transmembrane region" description="Helical" evidence="1">
    <location>
        <begin position="98"/>
        <end position="119"/>
    </location>
</feature>
<organism evidence="2 3">
    <name type="scientific">Arenimonas donghaensis DSM 18148 = HO3-R19</name>
    <dbReference type="NCBI Taxonomy" id="1121014"/>
    <lineage>
        <taxon>Bacteria</taxon>
        <taxon>Pseudomonadati</taxon>
        <taxon>Pseudomonadota</taxon>
        <taxon>Gammaproteobacteria</taxon>
        <taxon>Lysobacterales</taxon>
        <taxon>Lysobacteraceae</taxon>
        <taxon>Arenimonas</taxon>
    </lineage>
</organism>
<dbReference type="InterPro" id="IPR046162">
    <property type="entry name" value="DUF6164"/>
</dbReference>
<protein>
    <recommendedName>
        <fullName evidence="4">DUF2007 domain-containing protein</fullName>
    </recommendedName>
</protein>
<evidence type="ECO:0000313" key="2">
    <source>
        <dbReference type="EMBL" id="KFL37755.1"/>
    </source>
</evidence>
<evidence type="ECO:0008006" key="4">
    <source>
        <dbReference type="Google" id="ProtNLM"/>
    </source>
</evidence>
<dbReference type="EMBL" id="AVCJ01000001">
    <property type="protein sequence ID" value="KFL37755.1"/>
    <property type="molecule type" value="Genomic_DNA"/>
</dbReference>
<sequence length="122" mass="13749">MPLLLLNLRNVPDDEADEVRALLDENQIDYYETRPSLWGVSGGGLWLPDDRQEDQARARLAAYQAARGERARREREQALSEGRAPSPWAAFRENPLRALATLLGIVLMLGLATLPFLFFTRG</sequence>
<dbReference type="AlphaFoldDB" id="A0A087MLK2"/>
<dbReference type="STRING" id="1121014.N788_00875"/>
<gene>
    <name evidence="2" type="ORF">N788_00875</name>
</gene>
<keyword evidence="1" id="KW-0812">Transmembrane</keyword>
<evidence type="ECO:0000256" key="1">
    <source>
        <dbReference type="SAM" id="Phobius"/>
    </source>
</evidence>